<feature type="region of interest" description="Disordered" evidence="1">
    <location>
        <begin position="1"/>
        <end position="32"/>
    </location>
</feature>
<evidence type="ECO:0000256" key="1">
    <source>
        <dbReference type="SAM" id="MobiDB-lite"/>
    </source>
</evidence>
<evidence type="ECO:0008006" key="4">
    <source>
        <dbReference type="Google" id="ProtNLM"/>
    </source>
</evidence>
<feature type="compositionally biased region" description="Polar residues" evidence="1">
    <location>
        <begin position="13"/>
        <end position="26"/>
    </location>
</feature>
<name>F8KV20_PARAV</name>
<dbReference type="STRING" id="765952.PUV_01420"/>
<protein>
    <recommendedName>
        <fullName evidence="4">DH domain-containing protein</fullName>
    </recommendedName>
</protein>
<dbReference type="AlphaFoldDB" id="F8KV20"/>
<dbReference type="EMBL" id="FR872580">
    <property type="protein sequence ID" value="CCB85092.1"/>
    <property type="molecule type" value="Genomic_DNA"/>
</dbReference>
<dbReference type="RefSeq" id="WP_013924156.1">
    <property type="nucleotide sequence ID" value="NC_015702.1"/>
</dbReference>
<keyword evidence="3" id="KW-1185">Reference proteome</keyword>
<evidence type="ECO:0000313" key="3">
    <source>
        <dbReference type="Proteomes" id="UP000000495"/>
    </source>
</evidence>
<organism evidence="2 3">
    <name type="scientific">Parachlamydia acanthamoebae (strain UV7)</name>
    <dbReference type="NCBI Taxonomy" id="765952"/>
    <lineage>
        <taxon>Bacteria</taxon>
        <taxon>Pseudomonadati</taxon>
        <taxon>Chlamydiota</taxon>
        <taxon>Chlamydiia</taxon>
        <taxon>Parachlamydiales</taxon>
        <taxon>Parachlamydiaceae</taxon>
        <taxon>Parachlamydia</taxon>
    </lineage>
</organism>
<dbReference type="HOGENOM" id="CLU_527690_0_0_0"/>
<feature type="region of interest" description="Disordered" evidence="1">
    <location>
        <begin position="60"/>
        <end position="145"/>
    </location>
</feature>
<sequence length="516" mass="58277">MTSPLTGPIARTIDQSATNSPPTETPSVKHEGRIWKRIFGGIGNFFKKFVPNFGKKESTVSNKQLSQRNISQLSSPAAKKTNQIETKKTKPKEDESKKTEISKKDNSIKPDTLKSDKPTLASNSTNEVKDTALKTEVPPESTSRATAAKIELASKKVMNTPVSSSSSENEVHVDSAGEEHKQLIPFSKPLKELKETEQRHFKGISIQSEILSAMVKDKKFMKGLNKADKKMLTEWQKTYQEKYIPLAKKLSEKIEEIIDPALKPPLTLEKSETAVKEFADLVNDNGSIFNQNVKLQTSLVYNAFPMQDFIGRNKAKIEDFLDHSMPNKQFKDTYDFEPTANPLQRIPRYGILVDAIKGSLKLPNQDKLRKAVDSINIKPKIQDVNEARKELDFPAEFNKYLAIKKAIRPDKVKLKQVREYFISFVIKLDSTKITFPISIGGKDRTNDIKEMIKADFSEKLGQLQSLLNSDESVQKKSGSTISTLDKKLNFYLENYSELISDKEKKAKASLDKKEQK</sequence>
<dbReference type="Proteomes" id="UP000000495">
    <property type="component" value="Chromosome"/>
</dbReference>
<feature type="region of interest" description="Disordered" evidence="1">
    <location>
        <begin position="159"/>
        <end position="178"/>
    </location>
</feature>
<feature type="compositionally biased region" description="Basic and acidic residues" evidence="1">
    <location>
        <begin position="85"/>
        <end position="117"/>
    </location>
</feature>
<evidence type="ECO:0000313" key="2">
    <source>
        <dbReference type="EMBL" id="CCB85092.1"/>
    </source>
</evidence>
<proteinExistence type="predicted"/>
<feature type="compositionally biased region" description="Polar residues" evidence="1">
    <location>
        <begin position="60"/>
        <end position="84"/>
    </location>
</feature>
<feature type="compositionally biased region" description="Basic and acidic residues" evidence="1">
    <location>
        <begin position="169"/>
        <end position="178"/>
    </location>
</feature>
<accession>F8KV20</accession>
<gene>
    <name evidence="2" type="ordered locus">PUV_01420</name>
</gene>
<reference evidence="2 3" key="2">
    <citation type="journal article" date="2011" name="Mol. Biol. Evol.">
        <title>Unity in variety--the pan-genome of the Chlamydiae.</title>
        <authorList>
            <person name="Collingro A."/>
            <person name="Tischler P."/>
            <person name="Weinmaier T."/>
            <person name="Penz T."/>
            <person name="Heinz E."/>
            <person name="Brunham R.C."/>
            <person name="Read T.D."/>
            <person name="Bavoil P.M."/>
            <person name="Sachse K."/>
            <person name="Kahane S."/>
            <person name="Friedman M.G."/>
            <person name="Rattei T."/>
            <person name="Myers G.S."/>
            <person name="Horn M."/>
        </authorList>
    </citation>
    <scope>NUCLEOTIDE SEQUENCE [LARGE SCALE GENOMIC DNA]</scope>
    <source>
        <strain evidence="3">UV7</strain>
    </source>
</reference>
<dbReference type="KEGG" id="puv:PUV_01420"/>
<reference key="1">
    <citation type="journal article" date="2011" name="Mol. Biol. Evol.">
        <title>Unity in variety -- the pan-genome of the Chlamydiae.</title>
        <authorList>
            <person name="Collingro A."/>
            <person name="Tischler P."/>
            <person name="Weinmaier T."/>
            <person name="Penz T."/>
            <person name="Heinz E."/>
            <person name="Brunham R.C."/>
            <person name="Read T.D."/>
            <person name="Bavoil P.M."/>
            <person name="Sachse K."/>
            <person name="Kahane S."/>
            <person name="Friedman M.G."/>
            <person name="Rattei T."/>
            <person name="Myers G.S.A."/>
            <person name="Horn M."/>
        </authorList>
    </citation>
    <scope>NUCLEOTIDE SEQUENCE</scope>
    <source>
        <strain>UV7</strain>
    </source>
</reference>